<keyword evidence="2 5" id="KW-0812">Transmembrane</keyword>
<dbReference type="PANTHER" id="PTHR23507">
    <property type="entry name" value="ZGC:174356"/>
    <property type="match status" value="1"/>
</dbReference>
<evidence type="ECO:0000256" key="1">
    <source>
        <dbReference type="ARBA" id="ARBA00004141"/>
    </source>
</evidence>
<keyword evidence="3 5" id="KW-1133">Transmembrane helix</keyword>
<sequence>MGWMLDSLKYITVEPIIFLFFWSVPYIDHGNGVLLFNYFCHTTHNVTFCSIISKSQHADTPANHQIQGEVSRWIMYSKITMVVPMLYSTTILGAISDRFQRKLPMIIPATGVLVSCLWLMALALIPNINVSS</sequence>
<feature type="transmembrane region" description="Helical" evidence="5">
    <location>
        <begin position="73"/>
        <end position="94"/>
    </location>
</feature>
<evidence type="ECO:0000256" key="3">
    <source>
        <dbReference type="ARBA" id="ARBA00022989"/>
    </source>
</evidence>
<comment type="subcellular location">
    <subcellularLocation>
        <location evidence="1">Membrane</location>
        <topology evidence="1">Multi-pass membrane protein</topology>
    </subcellularLocation>
</comment>
<protein>
    <submittedName>
        <fullName evidence="6">Uncharacterized protein</fullName>
    </submittedName>
</protein>
<gene>
    <name evidence="6" type="ORF">EB796_016916</name>
</gene>
<feature type="transmembrane region" description="Helical" evidence="5">
    <location>
        <begin position="7"/>
        <end position="27"/>
    </location>
</feature>
<dbReference type="PANTHER" id="PTHR23507:SF1">
    <property type="entry name" value="FI18259P1-RELATED"/>
    <property type="match status" value="1"/>
</dbReference>
<name>A0A7J7JFF8_BUGNE</name>
<evidence type="ECO:0000313" key="7">
    <source>
        <dbReference type="Proteomes" id="UP000593567"/>
    </source>
</evidence>
<keyword evidence="4 5" id="KW-0472">Membrane</keyword>
<evidence type="ECO:0000256" key="4">
    <source>
        <dbReference type="ARBA" id="ARBA00023136"/>
    </source>
</evidence>
<organism evidence="6 7">
    <name type="scientific">Bugula neritina</name>
    <name type="common">Brown bryozoan</name>
    <name type="synonym">Sertularia neritina</name>
    <dbReference type="NCBI Taxonomy" id="10212"/>
    <lineage>
        <taxon>Eukaryota</taxon>
        <taxon>Metazoa</taxon>
        <taxon>Spiralia</taxon>
        <taxon>Lophotrochozoa</taxon>
        <taxon>Bryozoa</taxon>
        <taxon>Gymnolaemata</taxon>
        <taxon>Cheilostomatida</taxon>
        <taxon>Flustrina</taxon>
        <taxon>Buguloidea</taxon>
        <taxon>Bugulidae</taxon>
        <taxon>Bugula</taxon>
    </lineage>
</organism>
<dbReference type="GO" id="GO:0022857">
    <property type="term" value="F:transmembrane transporter activity"/>
    <property type="evidence" value="ECO:0007669"/>
    <property type="project" value="TreeGrafter"/>
</dbReference>
<comment type="caution">
    <text evidence="6">The sequence shown here is derived from an EMBL/GenBank/DDBJ whole genome shotgun (WGS) entry which is preliminary data.</text>
</comment>
<dbReference type="AlphaFoldDB" id="A0A7J7JFF8"/>
<proteinExistence type="predicted"/>
<dbReference type="EMBL" id="VXIV02002534">
    <property type="protein sequence ID" value="KAF6024787.1"/>
    <property type="molecule type" value="Genomic_DNA"/>
</dbReference>
<reference evidence="6" key="1">
    <citation type="submission" date="2020-06" db="EMBL/GenBank/DDBJ databases">
        <title>Draft genome of Bugula neritina, a colonial animal packing powerful symbionts and potential medicines.</title>
        <authorList>
            <person name="Rayko M."/>
        </authorList>
    </citation>
    <scope>NUCLEOTIDE SEQUENCE [LARGE SCALE GENOMIC DNA]</scope>
    <source>
        <strain evidence="6">Kwan_BN1</strain>
    </source>
</reference>
<evidence type="ECO:0000256" key="5">
    <source>
        <dbReference type="SAM" id="Phobius"/>
    </source>
</evidence>
<dbReference type="Proteomes" id="UP000593567">
    <property type="component" value="Unassembled WGS sequence"/>
</dbReference>
<evidence type="ECO:0000313" key="6">
    <source>
        <dbReference type="EMBL" id="KAF6024787.1"/>
    </source>
</evidence>
<feature type="transmembrane region" description="Helical" evidence="5">
    <location>
        <begin position="106"/>
        <end position="125"/>
    </location>
</feature>
<dbReference type="GO" id="GO:0016020">
    <property type="term" value="C:membrane"/>
    <property type="evidence" value="ECO:0007669"/>
    <property type="project" value="UniProtKB-SubCell"/>
</dbReference>
<dbReference type="OrthoDB" id="419734at2759"/>
<evidence type="ECO:0000256" key="2">
    <source>
        <dbReference type="ARBA" id="ARBA00022692"/>
    </source>
</evidence>
<keyword evidence="7" id="KW-1185">Reference proteome</keyword>
<accession>A0A7J7JFF8</accession>